<evidence type="ECO:0000313" key="3">
    <source>
        <dbReference type="Proteomes" id="UP000193450"/>
    </source>
</evidence>
<dbReference type="SUPFAM" id="SSF47781">
    <property type="entry name" value="RuvA domain 2-like"/>
    <property type="match status" value="1"/>
</dbReference>
<dbReference type="OrthoDB" id="7510573at2"/>
<feature type="chain" id="PRO_5013163526" evidence="1">
    <location>
        <begin position="27"/>
        <end position="95"/>
    </location>
</feature>
<dbReference type="InterPro" id="IPR051675">
    <property type="entry name" value="Endo/Exo/Phosphatase_dom_1"/>
</dbReference>
<dbReference type="InterPro" id="IPR010994">
    <property type="entry name" value="RuvA_2-like"/>
</dbReference>
<organism evidence="2 3">
    <name type="scientific">Oceanicoccus sagamiensis</name>
    <dbReference type="NCBI Taxonomy" id="716816"/>
    <lineage>
        <taxon>Bacteria</taxon>
        <taxon>Pseudomonadati</taxon>
        <taxon>Pseudomonadota</taxon>
        <taxon>Gammaproteobacteria</taxon>
        <taxon>Cellvibrionales</taxon>
        <taxon>Spongiibacteraceae</taxon>
        <taxon>Oceanicoccus</taxon>
    </lineage>
</organism>
<dbReference type="InterPro" id="IPR004509">
    <property type="entry name" value="Competence_ComEA_HhH"/>
</dbReference>
<reference evidence="2 3" key="1">
    <citation type="submission" date="2016-11" db="EMBL/GenBank/DDBJ databases">
        <title>Trade-off between light-utilization and light-protection in marine flavobacteria.</title>
        <authorList>
            <person name="Kumagai Y."/>
        </authorList>
    </citation>
    <scope>NUCLEOTIDE SEQUENCE [LARGE SCALE GENOMIC DNA]</scope>
    <source>
        <strain evidence="2 3">NBRC 107125</strain>
    </source>
</reference>
<proteinExistence type="predicted"/>
<dbReference type="STRING" id="716816.BST96_01560"/>
<dbReference type="GO" id="GO:0015628">
    <property type="term" value="P:protein secretion by the type II secretion system"/>
    <property type="evidence" value="ECO:0007669"/>
    <property type="project" value="TreeGrafter"/>
</dbReference>
<dbReference type="NCBIfam" id="TIGR00426">
    <property type="entry name" value="competence protein ComEA helix-hairpin-helix repeat region"/>
    <property type="match status" value="1"/>
</dbReference>
<dbReference type="Proteomes" id="UP000193450">
    <property type="component" value="Chromosome"/>
</dbReference>
<dbReference type="RefSeq" id="WP_085756995.1">
    <property type="nucleotide sequence ID" value="NZ_CP019343.1"/>
</dbReference>
<dbReference type="AlphaFoldDB" id="A0A1X9N6X1"/>
<feature type="signal peptide" evidence="1">
    <location>
        <begin position="1"/>
        <end position="26"/>
    </location>
</feature>
<dbReference type="KEGG" id="osg:BST96_01560"/>
<dbReference type="GO" id="GO:0015627">
    <property type="term" value="C:type II protein secretion system complex"/>
    <property type="evidence" value="ECO:0007669"/>
    <property type="project" value="TreeGrafter"/>
</dbReference>
<name>A0A1X9N6X1_9GAMM</name>
<keyword evidence="1" id="KW-0732">Signal</keyword>
<dbReference type="Gene3D" id="1.10.150.280">
    <property type="entry name" value="AF1531-like domain"/>
    <property type="match status" value="1"/>
</dbReference>
<dbReference type="Pfam" id="PF12836">
    <property type="entry name" value="HHH_3"/>
    <property type="match status" value="1"/>
</dbReference>
<gene>
    <name evidence="2" type="ORF">BST96_01560</name>
</gene>
<sequence>MRIFRTIFLSLSLALSGLVLPSLAFSAEPNLPVNINTADAETLSAALKGVGTRKAEAIIAYRESYGPFKALEELTAVKGIGESLLNKNRDSITLE</sequence>
<keyword evidence="3" id="KW-1185">Reference proteome</keyword>
<dbReference type="PANTHER" id="PTHR21180:SF32">
    <property type="entry name" value="ENDONUCLEASE_EXONUCLEASE_PHOSPHATASE FAMILY DOMAIN-CONTAINING PROTEIN 1"/>
    <property type="match status" value="1"/>
</dbReference>
<evidence type="ECO:0000256" key="1">
    <source>
        <dbReference type="SAM" id="SignalP"/>
    </source>
</evidence>
<dbReference type="EMBL" id="CP019343">
    <property type="protein sequence ID" value="ARN72904.1"/>
    <property type="molecule type" value="Genomic_DNA"/>
</dbReference>
<evidence type="ECO:0000313" key="2">
    <source>
        <dbReference type="EMBL" id="ARN72904.1"/>
    </source>
</evidence>
<accession>A0A1X9N6X1</accession>
<protein>
    <submittedName>
        <fullName evidence="2">Competence protein ComEA</fullName>
    </submittedName>
</protein>
<dbReference type="PANTHER" id="PTHR21180">
    <property type="entry name" value="ENDONUCLEASE/EXONUCLEASE/PHOSPHATASE FAMILY DOMAIN-CONTAINING PROTEIN 1"/>
    <property type="match status" value="1"/>
</dbReference>